<dbReference type="SUPFAM" id="SSF53822">
    <property type="entry name" value="Periplasmic binding protein-like I"/>
    <property type="match status" value="1"/>
</dbReference>
<keyword evidence="3" id="KW-1185">Reference proteome</keyword>
<evidence type="ECO:0000313" key="3">
    <source>
        <dbReference type="Proteomes" id="UP000202440"/>
    </source>
</evidence>
<accession>A0A222FPJ1</accession>
<keyword evidence="1" id="KW-0472">Membrane</keyword>
<name>A0A222FPJ1_9GAMM</name>
<reference evidence="2 3" key="1">
    <citation type="submission" date="2017-07" db="EMBL/GenBank/DDBJ databases">
        <title>Annotated genome sequence of Bacterioplanes sanyensis isolated from Red Sea.</title>
        <authorList>
            <person name="Rehman Z.U."/>
        </authorList>
    </citation>
    <scope>NUCLEOTIDE SEQUENCE [LARGE SCALE GENOMIC DNA]</scope>
    <source>
        <strain evidence="2 3">NV9</strain>
    </source>
</reference>
<dbReference type="InterPro" id="IPR028082">
    <property type="entry name" value="Peripla_BP_I"/>
</dbReference>
<dbReference type="PANTHER" id="PTHR38038:SF1">
    <property type="entry name" value="PENICILLIN-BINDING PROTEIN ACTIVATOR LPOA"/>
    <property type="match status" value="1"/>
</dbReference>
<dbReference type="CDD" id="cd06339">
    <property type="entry name" value="PBP1_YraM_LppC_lipoprotein-like"/>
    <property type="match status" value="1"/>
</dbReference>
<evidence type="ECO:0008006" key="4">
    <source>
        <dbReference type="Google" id="ProtNLM"/>
    </source>
</evidence>
<organism evidence="2 3">
    <name type="scientific">Bacterioplanes sanyensis</name>
    <dbReference type="NCBI Taxonomy" id="1249553"/>
    <lineage>
        <taxon>Bacteria</taxon>
        <taxon>Pseudomonadati</taxon>
        <taxon>Pseudomonadota</taxon>
        <taxon>Gammaproteobacteria</taxon>
        <taxon>Oceanospirillales</taxon>
        <taxon>Oceanospirillaceae</taxon>
        <taxon>Bacterioplanes</taxon>
    </lineage>
</organism>
<dbReference type="Proteomes" id="UP000202440">
    <property type="component" value="Chromosome"/>
</dbReference>
<dbReference type="GO" id="GO:0009252">
    <property type="term" value="P:peptidoglycan biosynthetic process"/>
    <property type="evidence" value="ECO:0007669"/>
    <property type="project" value="TreeGrafter"/>
</dbReference>
<sequence length="608" mass="68039">MRGNSLKVGTRPIWNSGPALRRLLLLGLLPTALLLPGCATSPDVSEPLTAVDSQPSIAQQFDDAAQALASGEFGNAAMQLQLLQSAGLSPSQWLQWHLLSADYALQRGDSDKAGVHLSFLRDHSISLDDDQQQQLGLLKARWHESQGQFFEAARERDFISGTLSERYWQQNHDALWQSLLQLSELQLLSWAESFPDTRFGHWLQLAAISKNSQLTLDEHLQQVEQWRLQNPMHPAATTLPGSLALLADLAANRPQQVTLLLPLSGPLAKSGSAVRDGFMAAYFESLQKGFQTPVVQVLDSQTVNTIDDAYQQALFNGSQLLVGPFNKLSVQALQQRQQLPLPTLALNYGERDQESVAAGLYQFGLAPEDEARQIAELAWQHGHRRALALVPQGSWGERIYQAFEDHWLALGGSIGERRFYPRMKDYNPEVRALLNVDDSQARFKTMRQLLRRPAEFEPRRRQDADWVFMVALPQQARQITPTLAFNFAGDLPVYATSHLYSGQPQPSKDRDLNGIHFCDIPWLLEASALHDNVENSLRNGQGAYARLYAMGVDAYRLVPRLRQLEAFPSSQLFASTGALSLDAQRRIHRQTSCSRFRAGRPERLASVQ</sequence>
<proteinExistence type="predicted"/>
<dbReference type="EMBL" id="CP022530">
    <property type="protein sequence ID" value="ASP40434.1"/>
    <property type="molecule type" value="Genomic_DNA"/>
</dbReference>
<protein>
    <recommendedName>
        <fullName evidence="4">Penicillin-binding protein activator</fullName>
    </recommendedName>
</protein>
<evidence type="ECO:0000313" key="2">
    <source>
        <dbReference type="EMBL" id="ASP40434.1"/>
    </source>
</evidence>
<evidence type="ECO:0000256" key="1">
    <source>
        <dbReference type="ARBA" id="ARBA00023136"/>
    </source>
</evidence>
<dbReference type="GO" id="GO:0030234">
    <property type="term" value="F:enzyme regulator activity"/>
    <property type="evidence" value="ECO:0007669"/>
    <property type="project" value="TreeGrafter"/>
</dbReference>
<dbReference type="OrthoDB" id="6708821at2"/>
<dbReference type="Pfam" id="PF04348">
    <property type="entry name" value="LppC"/>
    <property type="match status" value="1"/>
</dbReference>
<dbReference type="RefSeq" id="WP_094061601.1">
    <property type="nucleotide sequence ID" value="NZ_CP022530.1"/>
</dbReference>
<dbReference type="InterPro" id="IPR007443">
    <property type="entry name" value="LpoA"/>
</dbReference>
<dbReference type="Gene3D" id="1.25.40.650">
    <property type="match status" value="1"/>
</dbReference>
<dbReference type="PANTHER" id="PTHR38038">
    <property type="entry name" value="PENICILLIN-BINDING PROTEIN ACTIVATOR LPOA"/>
    <property type="match status" value="1"/>
</dbReference>
<dbReference type="GO" id="GO:0031241">
    <property type="term" value="C:periplasmic side of cell outer membrane"/>
    <property type="evidence" value="ECO:0007669"/>
    <property type="project" value="TreeGrafter"/>
</dbReference>
<gene>
    <name evidence="2" type="ORF">CHH28_17905</name>
</gene>
<dbReference type="AlphaFoldDB" id="A0A222FPJ1"/>
<dbReference type="Gene3D" id="3.40.50.2300">
    <property type="match status" value="2"/>
</dbReference>
<dbReference type="KEGG" id="bsan:CHH28_17905"/>